<reference evidence="2 3" key="1">
    <citation type="submission" date="2019-05" db="EMBL/GenBank/DDBJ databases">
        <title>Another draft genome of Portunus trituberculatus and its Hox gene families provides insights of decapod evolution.</title>
        <authorList>
            <person name="Jeong J.-H."/>
            <person name="Song I."/>
            <person name="Kim S."/>
            <person name="Choi T."/>
            <person name="Kim D."/>
            <person name="Ryu S."/>
            <person name="Kim W."/>
        </authorList>
    </citation>
    <scope>NUCLEOTIDE SEQUENCE [LARGE SCALE GENOMIC DNA]</scope>
    <source>
        <tissue evidence="2">Muscle</tissue>
    </source>
</reference>
<evidence type="ECO:0000313" key="3">
    <source>
        <dbReference type="Proteomes" id="UP000324222"/>
    </source>
</evidence>
<comment type="caution">
    <text evidence="2">The sequence shown here is derived from an EMBL/GenBank/DDBJ whole genome shotgun (WGS) entry which is preliminary data.</text>
</comment>
<feature type="region of interest" description="Disordered" evidence="1">
    <location>
        <begin position="75"/>
        <end position="111"/>
    </location>
</feature>
<gene>
    <name evidence="2" type="ORF">E2C01_066406</name>
</gene>
<evidence type="ECO:0000256" key="1">
    <source>
        <dbReference type="SAM" id="MobiDB-lite"/>
    </source>
</evidence>
<name>A0A5B7HLF1_PORTR</name>
<protein>
    <submittedName>
        <fullName evidence="2">Uncharacterized protein</fullName>
    </submittedName>
</protein>
<dbReference type="AlphaFoldDB" id="A0A5B7HLF1"/>
<dbReference type="EMBL" id="VSRR010034173">
    <property type="protein sequence ID" value="MPC72112.1"/>
    <property type="molecule type" value="Genomic_DNA"/>
</dbReference>
<feature type="region of interest" description="Disordered" evidence="1">
    <location>
        <begin position="1"/>
        <end position="48"/>
    </location>
</feature>
<keyword evidence="3" id="KW-1185">Reference proteome</keyword>
<organism evidence="2 3">
    <name type="scientific">Portunus trituberculatus</name>
    <name type="common">Swimming crab</name>
    <name type="synonym">Neptunus trituberculatus</name>
    <dbReference type="NCBI Taxonomy" id="210409"/>
    <lineage>
        <taxon>Eukaryota</taxon>
        <taxon>Metazoa</taxon>
        <taxon>Ecdysozoa</taxon>
        <taxon>Arthropoda</taxon>
        <taxon>Crustacea</taxon>
        <taxon>Multicrustacea</taxon>
        <taxon>Malacostraca</taxon>
        <taxon>Eumalacostraca</taxon>
        <taxon>Eucarida</taxon>
        <taxon>Decapoda</taxon>
        <taxon>Pleocyemata</taxon>
        <taxon>Brachyura</taxon>
        <taxon>Eubrachyura</taxon>
        <taxon>Portunoidea</taxon>
        <taxon>Portunidae</taxon>
        <taxon>Portuninae</taxon>
        <taxon>Portunus</taxon>
    </lineage>
</organism>
<sequence>MKDITGDSCSSGLAGPLQAPGSDSEPRGSVSRRPVDGEGVAVNRWCEQPAGGKSVLSAQWMSGDWALLESLLSSQHGSHTRTHAPPTTVASSSRHPPPQVLPRVDRQDLGL</sequence>
<accession>A0A5B7HLF1</accession>
<dbReference type="Proteomes" id="UP000324222">
    <property type="component" value="Unassembled WGS sequence"/>
</dbReference>
<evidence type="ECO:0000313" key="2">
    <source>
        <dbReference type="EMBL" id="MPC72112.1"/>
    </source>
</evidence>
<proteinExistence type="predicted"/>